<dbReference type="EMBL" id="JASEJX010000013">
    <property type="protein sequence ID" value="KAK4517848.1"/>
    <property type="molecule type" value="Genomic_DNA"/>
</dbReference>
<accession>A0AAN7DIS6</accession>
<evidence type="ECO:0000259" key="2">
    <source>
        <dbReference type="PROSITE" id="PS50181"/>
    </source>
</evidence>
<dbReference type="Gene3D" id="3.80.10.10">
    <property type="entry name" value="Ribonuclease Inhibitor"/>
    <property type="match status" value="1"/>
</dbReference>
<dbReference type="Gene3D" id="1.20.1280.50">
    <property type="match status" value="1"/>
</dbReference>
<evidence type="ECO:0000256" key="1">
    <source>
        <dbReference type="SAM" id="MobiDB-lite"/>
    </source>
</evidence>
<dbReference type="AlphaFoldDB" id="A0AAN7DIS6"/>
<dbReference type="GeneID" id="89944898"/>
<dbReference type="InterPro" id="IPR032675">
    <property type="entry name" value="LRR_dom_sf"/>
</dbReference>
<dbReference type="InterPro" id="IPR001810">
    <property type="entry name" value="F-box_dom"/>
</dbReference>
<organism evidence="3 4">
    <name type="scientific">Mucor velutinosus</name>
    <dbReference type="NCBI Taxonomy" id="708070"/>
    <lineage>
        <taxon>Eukaryota</taxon>
        <taxon>Fungi</taxon>
        <taxon>Fungi incertae sedis</taxon>
        <taxon>Mucoromycota</taxon>
        <taxon>Mucoromycotina</taxon>
        <taxon>Mucoromycetes</taxon>
        <taxon>Mucorales</taxon>
        <taxon>Mucorineae</taxon>
        <taxon>Mucoraceae</taxon>
        <taxon>Mucor</taxon>
    </lineage>
</organism>
<dbReference type="Pfam" id="PF12937">
    <property type="entry name" value="F-box-like"/>
    <property type="match status" value="1"/>
</dbReference>
<reference evidence="3 4" key="1">
    <citation type="submission" date="2022-11" db="EMBL/GenBank/DDBJ databases">
        <title>Mucor velutinosus strain NIH1002 WGS.</title>
        <authorList>
            <person name="Subramanian P."/>
            <person name="Mullikin J.C."/>
            <person name="Segre J.A."/>
            <person name="Zelazny A.M."/>
        </authorList>
    </citation>
    <scope>NUCLEOTIDE SEQUENCE [LARGE SCALE GENOMIC DNA]</scope>
    <source>
        <strain evidence="3 4">NIH1002</strain>
    </source>
</reference>
<feature type="domain" description="F-box" evidence="2">
    <location>
        <begin position="147"/>
        <end position="194"/>
    </location>
</feature>
<feature type="compositionally biased region" description="Polar residues" evidence="1">
    <location>
        <begin position="106"/>
        <end position="119"/>
    </location>
</feature>
<dbReference type="RefSeq" id="XP_064684514.1">
    <property type="nucleotide sequence ID" value="XM_064820594.1"/>
</dbReference>
<feature type="region of interest" description="Disordered" evidence="1">
    <location>
        <begin position="36"/>
        <end position="84"/>
    </location>
</feature>
<dbReference type="PROSITE" id="PS50181">
    <property type="entry name" value="FBOX"/>
    <property type="match status" value="1"/>
</dbReference>
<feature type="compositionally biased region" description="Polar residues" evidence="1">
    <location>
        <begin position="58"/>
        <end position="69"/>
    </location>
</feature>
<name>A0AAN7DIS6_9FUNG</name>
<protein>
    <recommendedName>
        <fullName evidence="2">F-box domain-containing protein</fullName>
    </recommendedName>
</protein>
<keyword evidence="4" id="KW-1185">Reference proteome</keyword>
<dbReference type="Proteomes" id="UP001304243">
    <property type="component" value="Unassembled WGS sequence"/>
</dbReference>
<evidence type="ECO:0000313" key="4">
    <source>
        <dbReference type="Proteomes" id="UP001304243"/>
    </source>
</evidence>
<proteinExistence type="predicted"/>
<evidence type="ECO:0000313" key="3">
    <source>
        <dbReference type="EMBL" id="KAK4517848.1"/>
    </source>
</evidence>
<sequence>MTLPKSPTIKIPLNNRDPNENTTTFRRLLESNRTLRCRSNVKKRPPLHSKQKQKSQKEPCQSSLPSTELEQAPSPNIVEPSSLSPIMDLPGHFKHLEQQKKKQRETTVSSTCHSSTAKKSSNEPKLQLALHRDFNNYRGREIFIDTDTPIFTLPTESMWTIFERCATFEDYHQIACVCKKWRSLINAASLWKDMAIQWRHLLAVIHTQSTMPYYDYITTLSVTGEASRPMVNPIAVRTTNMAFKHLRHMRIANMNYTDVKFIMEWMRHLESVHCERISCSSGQNVSLRIFSDMPCLRSLKLDFAQEYNLSPIPYDFDTNGNMLSKKPTLPNTLETFSLRGIYDREEHTAGVNGVDRQDRLVSSWHMLESQLVRKYSMLALLTRLTSLTLGRISAFTSRVWLECLKPCASQLEYLTLMNWPGADKRESPHTRTRIPADASERITDGSIEAAITECFSNLKQVKEIYLDDFVCDIGFIDGISQLNTLYQIHIEGLEDQQQQQQQQYTVSDFKAIKVFGFKISMLHTIRGDPAAHGYRTVIQPRVTRWDGQFGG</sequence>
<dbReference type="InterPro" id="IPR036047">
    <property type="entry name" value="F-box-like_dom_sf"/>
</dbReference>
<feature type="compositionally biased region" description="Basic residues" evidence="1">
    <location>
        <begin position="36"/>
        <end position="54"/>
    </location>
</feature>
<gene>
    <name evidence="3" type="ORF">ATC70_001196</name>
</gene>
<dbReference type="SUPFAM" id="SSF81383">
    <property type="entry name" value="F-box domain"/>
    <property type="match status" value="1"/>
</dbReference>
<dbReference type="SUPFAM" id="SSF52047">
    <property type="entry name" value="RNI-like"/>
    <property type="match status" value="1"/>
</dbReference>
<feature type="region of interest" description="Disordered" evidence="1">
    <location>
        <begin position="1"/>
        <end position="21"/>
    </location>
</feature>
<comment type="caution">
    <text evidence="3">The sequence shown here is derived from an EMBL/GenBank/DDBJ whole genome shotgun (WGS) entry which is preliminary data.</text>
</comment>
<feature type="region of interest" description="Disordered" evidence="1">
    <location>
        <begin position="97"/>
        <end position="124"/>
    </location>
</feature>